<dbReference type="Proteomes" id="UP000276215">
    <property type="component" value="Unassembled WGS sequence"/>
</dbReference>
<dbReference type="EMBL" id="ML120516">
    <property type="protein sequence ID" value="RPA90721.1"/>
    <property type="molecule type" value="Genomic_DNA"/>
</dbReference>
<sequence length="97" mass="10296">MYPGGGGSRRLLVGFLVLVRVGICYSCGCEGRQRVSAGKVASGGVSFSRMGRSPWLKWAFGVISWGPVINLNDVRMEVGEGGGWGSPVGVLCRTLNY</sequence>
<reference evidence="2 3" key="1">
    <citation type="journal article" date="2018" name="Nat. Ecol. Evol.">
        <title>Pezizomycetes genomes reveal the molecular basis of ectomycorrhizal truffle lifestyle.</title>
        <authorList>
            <person name="Murat C."/>
            <person name="Payen T."/>
            <person name="Noel B."/>
            <person name="Kuo A."/>
            <person name="Morin E."/>
            <person name="Chen J."/>
            <person name="Kohler A."/>
            <person name="Krizsan K."/>
            <person name="Balestrini R."/>
            <person name="Da Silva C."/>
            <person name="Montanini B."/>
            <person name="Hainaut M."/>
            <person name="Levati E."/>
            <person name="Barry K.W."/>
            <person name="Belfiori B."/>
            <person name="Cichocki N."/>
            <person name="Clum A."/>
            <person name="Dockter R.B."/>
            <person name="Fauchery L."/>
            <person name="Guy J."/>
            <person name="Iotti M."/>
            <person name="Le Tacon F."/>
            <person name="Lindquist E.A."/>
            <person name="Lipzen A."/>
            <person name="Malagnac F."/>
            <person name="Mello A."/>
            <person name="Molinier V."/>
            <person name="Miyauchi S."/>
            <person name="Poulain J."/>
            <person name="Riccioni C."/>
            <person name="Rubini A."/>
            <person name="Sitrit Y."/>
            <person name="Splivallo R."/>
            <person name="Traeger S."/>
            <person name="Wang M."/>
            <person name="Zifcakova L."/>
            <person name="Wipf D."/>
            <person name="Zambonelli A."/>
            <person name="Paolocci F."/>
            <person name="Nowrousian M."/>
            <person name="Ottonello S."/>
            <person name="Baldrian P."/>
            <person name="Spatafora J.W."/>
            <person name="Henrissat B."/>
            <person name="Nagy L.G."/>
            <person name="Aury J.M."/>
            <person name="Wincker P."/>
            <person name="Grigoriev I.V."/>
            <person name="Bonfante P."/>
            <person name="Martin F.M."/>
        </authorList>
    </citation>
    <scope>NUCLEOTIDE SEQUENCE [LARGE SCALE GENOMIC DNA]</scope>
    <source>
        <strain evidence="2 3">120613-1</strain>
    </source>
</reference>
<evidence type="ECO:0000313" key="2">
    <source>
        <dbReference type="EMBL" id="RPA90721.1"/>
    </source>
</evidence>
<evidence type="ECO:0008006" key="4">
    <source>
        <dbReference type="Google" id="ProtNLM"/>
    </source>
</evidence>
<name>A0A3N4J2D4_9PEZI</name>
<protein>
    <recommendedName>
        <fullName evidence="4">Secreted protein</fullName>
    </recommendedName>
</protein>
<organism evidence="2 3">
    <name type="scientific">Choiromyces venosus 120613-1</name>
    <dbReference type="NCBI Taxonomy" id="1336337"/>
    <lineage>
        <taxon>Eukaryota</taxon>
        <taxon>Fungi</taxon>
        <taxon>Dikarya</taxon>
        <taxon>Ascomycota</taxon>
        <taxon>Pezizomycotina</taxon>
        <taxon>Pezizomycetes</taxon>
        <taxon>Pezizales</taxon>
        <taxon>Tuberaceae</taxon>
        <taxon>Choiromyces</taxon>
    </lineage>
</organism>
<proteinExistence type="predicted"/>
<keyword evidence="1" id="KW-0732">Signal</keyword>
<feature type="signal peptide" evidence="1">
    <location>
        <begin position="1"/>
        <end position="26"/>
    </location>
</feature>
<evidence type="ECO:0000313" key="3">
    <source>
        <dbReference type="Proteomes" id="UP000276215"/>
    </source>
</evidence>
<feature type="chain" id="PRO_5018254072" description="Secreted protein" evidence="1">
    <location>
        <begin position="27"/>
        <end position="97"/>
    </location>
</feature>
<gene>
    <name evidence="2" type="ORF">L873DRAFT_394029</name>
</gene>
<keyword evidence="3" id="KW-1185">Reference proteome</keyword>
<evidence type="ECO:0000256" key="1">
    <source>
        <dbReference type="SAM" id="SignalP"/>
    </source>
</evidence>
<accession>A0A3N4J2D4</accession>
<dbReference type="AlphaFoldDB" id="A0A3N4J2D4"/>